<feature type="region of interest" description="Disordered" evidence="1">
    <location>
        <begin position="86"/>
        <end position="105"/>
    </location>
</feature>
<evidence type="ECO:0000313" key="3">
    <source>
        <dbReference type="Proteomes" id="UP001066276"/>
    </source>
</evidence>
<dbReference type="Proteomes" id="UP001066276">
    <property type="component" value="Chromosome 1_2"/>
</dbReference>
<proteinExistence type="predicted"/>
<accession>A0AAV7VZ47</accession>
<comment type="caution">
    <text evidence="2">The sequence shown here is derived from an EMBL/GenBank/DDBJ whole genome shotgun (WGS) entry which is preliminary data.</text>
</comment>
<evidence type="ECO:0000313" key="2">
    <source>
        <dbReference type="EMBL" id="KAJ1205643.1"/>
    </source>
</evidence>
<reference evidence="2" key="1">
    <citation type="journal article" date="2022" name="bioRxiv">
        <title>Sequencing and chromosome-scale assembly of the giantPleurodeles waltlgenome.</title>
        <authorList>
            <person name="Brown T."/>
            <person name="Elewa A."/>
            <person name="Iarovenko S."/>
            <person name="Subramanian E."/>
            <person name="Araus A.J."/>
            <person name="Petzold A."/>
            <person name="Susuki M."/>
            <person name="Suzuki K.-i.T."/>
            <person name="Hayashi T."/>
            <person name="Toyoda A."/>
            <person name="Oliveira C."/>
            <person name="Osipova E."/>
            <person name="Leigh N.D."/>
            <person name="Simon A."/>
            <person name="Yun M.H."/>
        </authorList>
    </citation>
    <scope>NUCLEOTIDE SEQUENCE</scope>
    <source>
        <strain evidence="2">20211129_DDA</strain>
        <tissue evidence="2">Liver</tissue>
    </source>
</reference>
<dbReference type="AlphaFoldDB" id="A0AAV7VZ47"/>
<keyword evidence="3" id="KW-1185">Reference proteome</keyword>
<name>A0AAV7VZ47_PLEWA</name>
<evidence type="ECO:0000256" key="1">
    <source>
        <dbReference type="SAM" id="MobiDB-lite"/>
    </source>
</evidence>
<sequence>MQDSEWSGSGRMGLLTSMRRKECQASGKGGVPPSRTESGLRKVRQESEACALLPLQGDRTPRKACRLQWEEGMEGSSHTALAVPARVASEGGRPHIHREGREESTIRGVEGARWDNARHVVDGWGGKEKFGLQHS</sequence>
<protein>
    <submittedName>
        <fullName evidence="2">Uncharacterized protein</fullName>
    </submittedName>
</protein>
<organism evidence="2 3">
    <name type="scientific">Pleurodeles waltl</name>
    <name type="common">Iberian ribbed newt</name>
    <dbReference type="NCBI Taxonomy" id="8319"/>
    <lineage>
        <taxon>Eukaryota</taxon>
        <taxon>Metazoa</taxon>
        <taxon>Chordata</taxon>
        <taxon>Craniata</taxon>
        <taxon>Vertebrata</taxon>
        <taxon>Euteleostomi</taxon>
        <taxon>Amphibia</taxon>
        <taxon>Batrachia</taxon>
        <taxon>Caudata</taxon>
        <taxon>Salamandroidea</taxon>
        <taxon>Salamandridae</taxon>
        <taxon>Pleurodelinae</taxon>
        <taxon>Pleurodeles</taxon>
    </lineage>
</organism>
<gene>
    <name evidence="2" type="ORF">NDU88_001071</name>
</gene>
<dbReference type="EMBL" id="JANPWB010000002">
    <property type="protein sequence ID" value="KAJ1205643.1"/>
    <property type="molecule type" value="Genomic_DNA"/>
</dbReference>
<feature type="region of interest" description="Disordered" evidence="1">
    <location>
        <begin position="1"/>
        <end position="43"/>
    </location>
</feature>